<keyword evidence="2" id="KW-0812">Transmembrane</keyword>
<name>A0AAD1ZXV1_9LAMI</name>
<feature type="compositionally biased region" description="Basic residues" evidence="1">
    <location>
        <begin position="60"/>
        <end position="69"/>
    </location>
</feature>
<gene>
    <name evidence="3" type="ORF">FPE_LOCUS25046</name>
</gene>
<reference evidence="3" key="1">
    <citation type="submission" date="2023-05" db="EMBL/GenBank/DDBJ databases">
        <authorList>
            <person name="Huff M."/>
        </authorList>
    </citation>
    <scope>NUCLEOTIDE SEQUENCE</scope>
</reference>
<feature type="transmembrane region" description="Helical" evidence="2">
    <location>
        <begin position="442"/>
        <end position="460"/>
    </location>
</feature>
<feature type="region of interest" description="Disordered" evidence="1">
    <location>
        <begin position="42"/>
        <end position="87"/>
    </location>
</feature>
<evidence type="ECO:0000313" key="4">
    <source>
        <dbReference type="Proteomes" id="UP000834106"/>
    </source>
</evidence>
<dbReference type="PANTHER" id="PTHR35322:SF2">
    <property type="entry name" value="PROTEIN CPR-5"/>
    <property type="match status" value="1"/>
</dbReference>
<evidence type="ECO:0000313" key="3">
    <source>
        <dbReference type="EMBL" id="CAI9777616.1"/>
    </source>
</evidence>
<proteinExistence type="predicted"/>
<keyword evidence="2" id="KW-1133">Transmembrane helix</keyword>
<dbReference type="GO" id="GO:0010090">
    <property type="term" value="P:trichome morphogenesis"/>
    <property type="evidence" value="ECO:0007669"/>
    <property type="project" value="InterPro"/>
</dbReference>
<evidence type="ECO:0000256" key="2">
    <source>
        <dbReference type="SAM" id="Phobius"/>
    </source>
</evidence>
<accession>A0AAD1ZXV1</accession>
<dbReference type="PANTHER" id="PTHR35322">
    <property type="entry name" value="PROTEIN CPR-5"/>
    <property type="match status" value="1"/>
</dbReference>
<feature type="transmembrane region" description="Helical" evidence="2">
    <location>
        <begin position="414"/>
        <end position="436"/>
    </location>
</feature>
<sequence>MINVQLLFKPKFTIVSRLSPSLSPLHRPTEPSAVNNSATAYTMPEIPRDPSSSCVMNGLKSKRKKKKKTPVTEPSSPSSSVSSSNNFSCTLKQKGLEILKKPKRIRVGSTSNRKSTNFRHVTVDALALPLGMSIAAVVSQVLDRKNASGDKISVDYLTGVFGDKFDGFVRNFETSFRSTFMTLRLIYRSSQNVRGEWTWSSNNKLQDPVCNSDTKDGLESIPHTTNSEGPICSHEHTEEDRPLGLINRQLVLHDGHMSRQLIRSLSTASHSEVNQSMLSTLEKSVIEQTRSNDLKAFEISLSVKKLQLKEAQLAVHSDANFLERCLITMLFSLGYGAYVYSHRRITEATESCSPFKESKSWWMPKSMATFNSGLQLLMCQVQALSRMLFAGLMIGEITLLLIQRSAATNQTMPITFIMLLLGVGCGYAGKFCIDTLGGSGNHWLLGSFMLAAFSLQYWGFNFDSYSLRAHKCLR</sequence>
<keyword evidence="4" id="KW-1185">Reference proteome</keyword>
<evidence type="ECO:0000256" key="1">
    <source>
        <dbReference type="SAM" id="MobiDB-lite"/>
    </source>
</evidence>
<dbReference type="GO" id="GO:0010150">
    <property type="term" value="P:leaf senescence"/>
    <property type="evidence" value="ECO:0007669"/>
    <property type="project" value="InterPro"/>
</dbReference>
<dbReference type="AlphaFoldDB" id="A0AAD1ZXV1"/>
<dbReference type="InterPro" id="IPR044708">
    <property type="entry name" value="CPR5"/>
</dbReference>
<keyword evidence="2" id="KW-0472">Membrane</keyword>
<feature type="compositionally biased region" description="Low complexity" evidence="1">
    <location>
        <begin position="71"/>
        <end position="84"/>
    </location>
</feature>
<dbReference type="Proteomes" id="UP000834106">
    <property type="component" value="Chromosome 15"/>
</dbReference>
<feature type="transmembrane region" description="Helical" evidence="2">
    <location>
        <begin position="383"/>
        <end position="402"/>
    </location>
</feature>
<protein>
    <submittedName>
        <fullName evidence="3">Uncharacterized protein</fullName>
    </submittedName>
</protein>
<organism evidence="3 4">
    <name type="scientific">Fraxinus pennsylvanica</name>
    <dbReference type="NCBI Taxonomy" id="56036"/>
    <lineage>
        <taxon>Eukaryota</taxon>
        <taxon>Viridiplantae</taxon>
        <taxon>Streptophyta</taxon>
        <taxon>Embryophyta</taxon>
        <taxon>Tracheophyta</taxon>
        <taxon>Spermatophyta</taxon>
        <taxon>Magnoliopsida</taxon>
        <taxon>eudicotyledons</taxon>
        <taxon>Gunneridae</taxon>
        <taxon>Pentapetalae</taxon>
        <taxon>asterids</taxon>
        <taxon>lamiids</taxon>
        <taxon>Lamiales</taxon>
        <taxon>Oleaceae</taxon>
        <taxon>Oleeae</taxon>
        <taxon>Fraxinus</taxon>
    </lineage>
</organism>
<dbReference type="EMBL" id="OU503050">
    <property type="protein sequence ID" value="CAI9777616.1"/>
    <property type="molecule type" value="Genomic_DNA"/>
</dbReference>
<dbReference type="GO" id="GO:0006952">
    <property type="term" value="P:defense response"/>
    <property type="evidence" value="ECO:0007669"/>
    <property type="project" value="InterPro"/>
</dbReference>